<gene>
    <name evidence="2" type="ORF">C5Y98_25255</name>
</gene>
<name>A0A2S8F7V3_9BACT</name>
<evidence type="ECO:0000313" key="3">
    <source>
        <dbReference type="Proteomes" id="UP000239388"/>
    </source>
</evidence>
<proteinExistence type="predicted"/>
<protein>
    <submittedName>
        <fullName evidence="2">Uncharacterized protein</fullName>
    </submittedName>
</protein>
<dbReference type="Proteomes" id="UP000239388">
    <property type="component" value="Unassembled WGS sequence"/>
</dbReference>
<reference evidence="2 3" key="1">
    <citation type="submission" date="2018-02" db="EMBL/GenBank/DDBJ databases">
        <title>Comparative genomes isolates from brazilian mangrove.</title>
        <authorList>
            <person name="Araujo J.E."/>
            <person name="Taketani R.G."/>
            <person name="Silva M.C.P."/>
            <person name="Loureco M.V."/>
            <person name="Andreote F.D."/>
        </authorList>
    </citation>
    <scope>NUCLEOTIDE SEQUENCE [LARGE SCALE GENOMIC DNA]</scope>
    <source>
        <strain evidence="2 3">NAP PRIS-MGV</strain>
    </source>
</reference>
<organism evidence="2 3">
    <name type="scientific">Blastopirellula marina</name>
    <dbReference type="NCBI Taxonomy" id="124"/>
    <lineage>
        <taxon>Bacteria</taxon>
        <taxon>Pseudomonadati</taxon>
        <taxon>Planctomycetota</taxon>
        <taxon>Planctomycetia</taxon>
        <taxon>Pirellulales</taxon>
        <taxon>Pirellulaceae</taxon>
        <taxon>Blastopirellula</taxon>
    </lineage>
</organism>
<dbReference type="EMBL" id="PUIB01000025">
    <property type="protein sequence ID" value="PQO28210.1"/>
    <property type="molecule type" value="Genomic_DNA"/>
</dbReference>
<dbReference type="AlphaFoldDB" id="A0A2S8F7V3"/>
<sequence length="199" mass="20653">MTELPMLTTHRSSTGLILGLILLTNLTGCSGCQQQTSVESTATEDPASSTSETLDKARESTAQAENAGEPTETAASQSASNQSAMKAKTAADSAHSPQGTQTTPDETANTPAGDAAATSPEQALTQAKELYQLAKSNNQAPGKAFSDATKAWELLNQYPDNAECQAMAAEISSTLGSMAAKANQKYHTELSGDPVLIEK</sequence>
<accession>A0A2S8F7V3</accession>
<feature type="compositionally biased region" description="Polar residues" evidence="1">
    <location>
        <begin position="95"/>
        <end position="110"/>
    </location>
</feature>
<feature type="region of interest" description="Disordered" evidence="1">
    <location>
        <begin position="37"/>
        <end position="125"/>
    </location>
</feature>
<feature type="compositionally biased region" description="Low complexity" evidence="1">
    <location>
        <begin position="74"/>
        <end position="84"/>
    </location>
</feature>
<feature type="compositionally biased region" description="Polar residues" evidence="1">
    <location>
        <begin position="37"/>
        <end position="52"/>
    </location>
</feature>
<comment type="caution">
    <text evidence="2">The sequence shown here is derived from an EMBL/GenBank/DDBJ whole genome shotgun (WGS) entry which is preliminary data.</text>
</comment>
<evidence type="ECO:0000256" key="1">
    <source>
        <dbReference type="SAM" id="MobiDB-lite"/>
    </source>
</evidence>
<evidence type="ECO:0000313" key="2">
    <source>
        <dbReference type="EMBL" id="PQO28210.1"/>
    </source>
</evidence>